<name>A0A392R1V5_9FABA</name>
<accession>A0A392R1V5</accession>
<dbReference type="AlphaFoldDB" id="A0A392R1V5"/>
<keyword evidence="2" id="KW-1185">Reference proteome</keyword>
<reference evidence="1 2" key="1">
    <citation type="journal article" date="2018" name="Front. Plant Sci.">
        <title>Red Clover (Trifolium pratense) and Zigzag Clover (T. medium) - A Picture of Genomic Similarities and Differences.</title>
        <authorList>
            <person name="Dluhosova J."/>
            <person name="Istvanek J."/>
            <person name="Nedelnik J."/>
            <person name="Repkova J."/>
        </authorList>
    </citation>
    <scope>NUCLEOTIDE SEQUENCE [LARGE SCALE GENOMIC DNA]</scope>
    <source>
        <strain evidence="2">cv. 10/8</strain>
        <tissue evidence="1">Leaf</tissue>
    </source>
</reference>
<evidence type="ECO:0000313" key="2">
    <source>
        <dbReference type="Proteomes" id="UP000265520"/>
    </source>
</evidence>
<comment type="caution">
    <text evidence="1">The sequence shown here is derived from an EMBL/GenBank/DDBJ whole genome shotgun (WGS) entry which is preliminary data.</text>
</comment>
<protein>
    <submittedName>
        <fullName evidence="1">Uncharacterized protein</fullName>
    </submittedName>
</protein>
<proteinExistence type="predicted"/>
<sequence>MDKEEGDEEEGDAIVCDCSRHVSETSSLMFLCDEIIVDFAISSINETTIVSDVMPDVDTSLAQSCQNVEDGFGGNVCFMGADYEV</sequence>
<dbReference type="Proteomes" id="UP000265520">
    <property type="component" value="Unassembled WGS sequence"/>
</dbReference>
<dbReference type="EMBL" id="LXQA010173201">
    <property type="protein sequence ID" value="MCI29525.1"/>
    <property type="molecule type" value="Genomic_DNA"/>
</dbReference>
<evidence type="ECO:0000313" key="1">
    <source>
        <dbReference type="EMBL" id="MCI29525.1"/>
    </source>
</evidence>
<organism evidence="1 2">
    <name type="scientific">Trifolium medium</name>
    <dbReference type="NCBI Taxonomy" id="97028"/>
    <lineage>
        <taxon>Eukaryota</taxon>
        <taxon>Viridiplantae</taxon>
        <taxon>Streptophyta</taxon>
        <taxon>Embryophyta</taxon>
        <taxon>Tracheophyta</taxon>
        <taxon>Spermatophyta</taxon>
        <taxon>Magnoliopsida</taxon>
        <taxon>eudicotyledons</taxon>
        <taxon>Gunneridae</taxon>
        <taxon>Pentapetalae</taxon>
        <taxon>rosids</taxon>
        <taxon>fabids</taxon>
        <taxon>Fabales</taxon>
        <taxon>Fabaceae</taxon>
        <taxon>Papilionoideae</taxon>
        <taxon>50 kb inversion clade</taxon>
        <taxon>NPAAA clade</taxon>
        <taxon>Hologalegina</taxon>
        <taxon>IRL clade</taxon>
        <taxon>Trifolieae</taxon>
        <taxon>Trifolium</taxon>
    </lineage>
</organism>